<dbReference type="Pfam" id="PF04402">
    <property type="entry name" value="SIMPL"/>
    <property type="match status" value="1"/>
</dbReference>
<dbReference type="AlphaFoldDB" id="A0A6J4UTQ9"/>
<dbReference type="PANTHER" id="PTHR34387:SF1">
    <property type="entry name" value="PERIPLASMIC IMMUNOGENIC PROTEIN"/>
    <property type="match status" value="1"/>
</dbReference>
<evidence type="ECO:0000313" key="1">
    <source>
        <dbReference type="EMBL" id="CAA9556005.1"/>
    </source>
</evidence>
<name>A0A6J4UTQ9_9BACT</name>
<gene>
    <name evidence="1" type="ORF">AVDCRST_MAG19-1221</name>
</gene>
<sequence length="290" mass="29509">MPIGEVNRCTPDVVRGSPPVVAERHVVEEEIMDGDCRFYRAPRRGAVAVVALAMLGVVAGGAPSRTAAQEGADATPAAATAATLIVEGRGSVTIPPDTASVTVGVDVQRDRLGDAQDEASSQAAAIIAAAEAAGIESDDIQTANFSVSVVRDYDDDGNPGPVVGYQVSNQVALTVRDPDGLGNILDAVVAAGANNIYGIAFYVEDPAAAASQARAQAVRDARAKAEELADAAGVRIVRVVTITESSAPSPAPEVFARGGAADMESAAAEAPIEVGTSEVAVNVQMTFEVE</sequence>
<evidence type="ECO:0008006" key="2">
    <source>
        <dbReference type="Google" id="ProtNLM"/>
    </source>
</evidence>
<organism evidence="1">
    <name type="scientific">uncultured Thermomicrobiales bacterium</name>
    <dbReference type="NCBI Taxonomy" id="1645740"/>
    <lineage>
        <taxon>Bacteria</taxon>
        <taxon>Pseudomonadati</taxon>
        <taxon>Thermomicrobiota</taxon>
        <taxon>Thermomicrobia</taxon>
        <taxon>Thermomicrobiales</taxon>
        <taxon>environmental samples</taxon>
    </lineage>
</organism>
<dbReference type="Gene3D" id="3.30.110.170">
    <property type="entry name" value="Protein of unknown function (DUF541), domain 1"/>
    <property type="match status" value="1"/>
</dbReference>
<dbReference type="InterPro" id="IPR052022">
    <property type="entry name" value="26kDa_periplasmic_antigen"/>
</dbReference>
<dbReference type="EMBL" id="CADCWL010000052">
    <property type="protein sequence ID" value="CAA9556005.1"/>
    <property type="molecule type" value="Genomic_DNA"/>
</dbReference>
<dbReference type="InterPro" id="IPR007497">
    <property type="entry name" value="SIMPL/DUF541"/>
</dbReference>
<dbReference type="PANTHER" id="PTHR34387">
    <property type="entry name" value="SLR1258 PROTEIN"/>
    <property type="match status" value="1"/>
</dbReference>
<protein>
    <recommendedName>
        <fullName evidence="2">DUF541 domain-containing protein</fullName>
    </recommendedName>
</protein>
<accession>A0A6J4UTQ9</accession>
<proteinExistence type="predicted"/>
<reference evidence="1" key="1">
    <citation type="submission" date="2020-02" db="EMBL/GenBank/DDBJ databases">
        <authorList>
            <person name="Meier V. D."/>
        </authorList>
    </citation>
    <scope>NUCLEOTIDE SEQUENCE</scope>
    <source>
        <strain evidence="1">AVDCRST_MAG19</strain>
    </source>
</reference>
<dbReference type="GO" id="GO:0006974">
    <property type="term" value="P:DNA damage response"/>
    <property type="evidence" value="ECO:0007669"/>
    <property type="project" value="TreeGrafter"/>
</dbReference>
<dbReference type="Gene3D" id="3.30.70.2970">
    <property type="entry name" value="Protein of unknown function (DUF541), domain 2"/>
    <property type="match status" value="1"/>
</dbReference>